<organism evidence="2 3">
    <name type="scientific">Phnomibacter ginsenosidimutans</name>
    <dbReference type="NCBI Taxonomy" id="2676868"/>
    <lineage>
        <taxon>Bacteria</taxon>
        <taxon>Pseudomonadati</taxon>
        <taxon>Bacteroidota</taxon>
        <taxon>Chitinophagia</taxon>
        <taxon>Chitinophagales</taxon>
        <taxon>Chitinophagaceae</taxon>
        <taxon>Phnomibacter</taxon>
    </lineage>
</organism>
<evidence type="ECO:0000313" key="3">
    <source>
        <dbReference type="Proteomes" id="UP000426027"/>
    </source>
</evidence>
<dbReference type="KEGG" id="fls:GLV81_03390"/>
<evidence type="ECO:0000256" key="1">
    <source>
        <dbReference type="SAM" id="SignalP"/>
    </source>
</evidence>
<name>A0A6I6GAX2_9BACT</name>
<proteinExistence type="predicted"/>
<feature type="chain" id="PRO_5026205638" evidence="1">
    <location>
        <begin position="16"/>
        <end position="225"/>
    </location>
</feature>
<dbReference type="Proteomes" id="UP000426027">
    <property type="component" value="Chromosome"/>
</dbReference>
<accession>A0A6I6GAX2</accession>
<dbReference type="RefSeq" id="WP_157476889.1">
    <property type="nucleotide sequence ID" value="NZ_CP046566.1"/>
</dbReference>
<sequence>MKNALFLLLTLPLLAAQCNKETTPAPATSDFQPAKAGSTWTYDTKNNISSATGSFTLTATSKDSSFNGRTYRVVSSTAGANVYFAKSGSDYYQLANFEALNQQLELLYLKDNLSAGASWEQNVTITIPAVGSTTVKLTNTVQASNISYTVNGKAYEKVIHIKTVMGNITIPGLPLAITPVTDINTYYAAGIGRIYNRSKVNIVIPTQPTINTDDETSLRTYTIVP</sequence>
<keyword evidence="3" id="KW-1185">Reference proteome</keyword>
<dbReference type="EMBL" id="CP046566">
    <property type="protein sequence ID" value="QGW27280.1"/>
    <property type="molecule type" value="Genomic_DNA"/>
</dbReference>
<reference evidence="2 3" key="1">
    <citation type="submission" date="2019-11" db="EMBL/GenBank/DDBJ databases">
        <authorList>
            <person name="Im W.T."/>
        </authorList>
    </citation>
    <scope>NUCLEOTIDE SEQUENCE [LARGE SCALE GENOMIC DNA]</scope>
    <source>
        <strain evidence="2 3">SB-02</strain>
    </source>
</reference>
<dbReference type="AlphaFoldDB" id="A0A6I6GAX2"/>
<evidence type="ECO:0000313" key="2">
    <source>
        <dbReference type="EMBL" id="QGW27280.1"/>
    </source>
</evidence>
<feature type="signal peptide" evidence="1">
    <location>
        <begin position="1"/>
        <end position="15"/>
    </location>
</feature>
<keyword evidence="1" id="KW-0732">Signal</keyword>
<gene>
    <name evidence="2" type="ORF">GLV81_03390</name>
</gene>
<protein>
    <submittedName>
        <fullName evidence="2">Uncharacterized protein</fullName>
    </submittedName>
</protein>